<comment type="caution">
    <text evidence="1">The sequence shown here is derived from an EMBL/GenBank/DDBJ whole genome shotgun (WGS) entry which is preliminary data.</text>
</comment>
<proteinExistence type="predicted"/>
<name>A0A2S8FF89_9BACT</name>
<evidence type="ECO:0000313" key="1">
    <source>
        <dbReference type="EMBL" id="PQO30841.1"/>
    </source>
</evidence>
<protein>
    <submittedName>
        <fullName evidence="1">Uncharacterized protein</fullName>
    </submittedName>
</protein>
<dbReference type="AlphaFoldDB" id="A0A2S8FF89"/>
<dbReference type="Proteomes" id="UP000239388">
    <property type="component" value="Unassembled WGS sequence"/>
</dbReference>
<evidence type="ECO:0000313" key="2">
    <source>
        <dbReference type="Proteomes" id="UP000239388"/>
    </source>
</evidence>
<organism evidence="1 2">
    <name type="scientific">Blastopirellula marina</name>
    <dbReference type="NCBI Taxonomy" id="124"/>
    <lineage>
        <taxon>Bacteria</taxon>
        <taxon>Pseudomonadati</taxon>
        <taxon>Planctomycetota</taxon>
        <taxon>Planctomycetia</taxon>
        <taxon>Pirellulales</taxon>
        <taxon>Pirellulaceae</taxon>
        <taxon>Blastopirellula</taxon>
    </lineage>
</organism>
<accession>A0A2S8FF89</accession>
<reference evidence="1 2" key="1">
    <citation type="submission" date="2018-02" db="EMBL/GenBank/DDBJ databases">
        <title>Comparative genomes isolates from brazilian mangrove.</title>
        <authorList>
            <person name="Araujo J.E."/>
            <person name="Taketani R.G."/>
            <person name="Silva M.C.P."/>
            <person name="Loureco M.V."/>
            <person name="Andreote F.D."/>
        </authorList>
    </citation>
    <scope>NUCLEOTIDE SEQUENCE [LARGE SCALE GENOMIC DNA]</scope>
    <source>
        <strain evidence="1 2">NAP PRIS-MGV</strain>
    </source>
</reference>
<gene>
    <name evidence="1" type="ORF">C5Y98_20840</name>
</gene>
<dbReference type="EMBL" id="PUIB01000020">
    <property type="protein sequence ID" value="PQO30841.1"/>
    <property type="molecule type" value="Genomic_DNA"/>
</dbReference>
<sequence>MAESATLAGWAQSFGNAPHPVRNQITEARKIRSQRLKRHRSVDRISLACAAGYEDEKKRAESV</sequence>